<proteinExistence type="predicted"/>
<dbReference type="EMBL" id="JXKH01000004">
    <property type="protein sequence ID" value="OJG18505.1"/>
    <property type="molecule type" value="Genomic_DNA"/>
</dbReference>
<dbReference type="STRING" id="214095.RU97_GL001902"/>
<dbReference type="InterPro" id="IPR007737">
    <property type="entry name" value="Mga_HTH"/>
</dbReference>
<keyword evidence="5" id="KW-1185">Reference proteome</keyword>
<gene>
    <name evidence="4" type="ORF">RU97_GL001902</name>
</gene>
<keyword evidence="1" id="KW-0805">Transcription regulation</keyword>
<dbReference type="Pfam" id="PF05043">
    <property type="entry name" value="Mga"/>
    <property type="match status" value="1"/>
</dbReference>
<name>A0A1L8RFN0_9ENTE</name>
<feature type="domain" description="Mga helix-turn-helix" evidence="3">
    <location>
        <begin position="92"/>
        <end position="172"/>
    </location>
</feature>
<evidence type="ECO:0000256" key="2">
    <source>
        <dbReference type="ARBA" id="ARBA00023163"/>
    </source>
</evidence>
<dbReference type="Proteomes" id="UP000181884">
    <property type="component" value="Unassembled WGS sequence"/>
</dbReference>
<evidence type="ECO:0000259" key="3">
    <source>
        <dbReference type="Pfam" id="PF05043"/>
    </source>
</evidence>
<evidence type="ECO:0000313" key="5">
    <source>
        <dbReference type="Proteomes" id="UP000181884"/>
    </source>
</evidence>
<protein>
    <recommendedName>
        <fullName evidence="3">Mga helix-turn-helix domain-containing protein</fullName>
    </recommendedName>
</protein>
<dbReference type="AlphaFoldDB" id="A0A1L8RFN0"/>
<dbReference type="RefSeq" id="WP_067394592.1">
    <property type="nucleotide sequence ID" value="NZ_JXKH01000004.1"/>
</dbReference>
<comment type="caution">
    <text evidence="4">The sequence shown here is derived from an EMBL/GenBank/DDBJ whole genome shotgun (WGS) entry which is preliminary data.</text>
</comment>
<dbReference type="InterPro" id="IPR050661">
    <property type="entry name" value="BglG_antiterminators"/>
</dbReference>
<evidence type="ECO:0000256" key="1">
    <source>
        <dbReference type="ARBA" id="ARBA00023015"/>
    </source>
</evidence>
<keyword evidence="2" id="KW-0804">Transcription</keyword>
<reference evidence="4 5" key="1">
    <citation type="submission" date="2014-12" db="EMBL/GenBank/DDBJ databases">
        <title>Draft genome sequences of 29 type strains of Enterococci.</title>
        <authorList>
            <person name="Zhong Z."/>
            <person name="Sun Z."/>
            <person name="Liu W."/>
            <person name="Zhang W."/>
            <person name="Zhang H."/>
        </authorList>
    </citation>
    <scope>NUCLEOTIDE SEQUENCE [LARGE SCALE GENOMIC DNA]</scope>
    <source>
        <strain evidence="4 5">DSM 17029</strain>
    </source>
</reference>
<accession>A0A1L8RFN0</accession>
<dbReference type="PANTHER" id="PTHR30185">
    <property type="entry name" value="CRYPTIC BETA-GLUCOSIDE BGL OPERON ANTITERMINATOR"/>
    <property type="match status" value="1"/>
</dbReference>
<organism evidence="4 5">
    <name type="scientific">Enterococcus canis</name>
    <dbReference type="NCBI Taxonomy" id="214095"/>
    <lineage>
        <taxon>Bacteria</taxon>
        <taxon>Bacillati</taxon>
        <taxon>Bacillota</taxon>
        <taxon>Bacilli</taxon>
        <taxon>Lactobacillales</taxon>
        <taxon>Enterococcaceae</taxon>
        <taxon>Enterococcus</taxon>
    </lineage>
</organism>
<dbReference type="PANTHER" id="PTHR30185:SF18">
    <property type="entry name" value="TRANSCRIPTIONAL REGULATOR MTLR"/>
    <property type="match status" value="1"/>
</dbReference>
<sequence length="504" mass="57574">MQTQEAIQTYLLEKRDRIKLQLLEVLLQSSHYLSIPQLASDIALTDATTSNYLKEIAAELTENGFTSQLSLSYPLVKLEIAEDPLACYTKMMAGYCARSVHYLILATLLKKETTSMTKLSQALNFSSSYLYARLKLINQFLALFGISVSFTSNGQKKITGSEIQLHYCLLNIYWTIYTNTQLTTSDSSRLLRQAFKPSLLTDNGQLDKLAVLLDLFQRNYPYKSLPLIQAELAEHPHCRLFLAPELDVLNPTFAASREQRILLNILVRLSLAKVENNEDNLQQFAFLEARRIPLFQFSKSLVETFAETFELVWQEEERVTAILNMVRHRLYSEYLYKAQPNTILPSFTLSKSDPDFPPLLEKINAFCQQFQQDQPSFQSFFATETTHWLLEDLFSLYDRYHAKRAIQIGINYTKDYYVGEDLLGKLSQLFANEHIHFQKAHFDDCDVVITDCPLQQVAATTETIDLVGDALTPAGLNDLVAQLAQILFQLRNQVKLPPKKAAAD</sequence>
<evidence type="ECO:0000313" key="4">
    <source>
        <dbReference type="EMBL" id="OJG18505.1"/>
    </source>
</evidence>